<feature type="transmembrane region" description="Helical" evidence="2">
    <location>
        <begin position="47"/>
        <end position="66"/>
    </location>
</feature>
<proteinExistence type="predicted"/>
<keyword evidence="2" id="KW-0812">Transmembrane</keyword>
<protein>
    <submittedName>
        <fullName evidence="3">Membrane protein-like protein</fullName>
    </submittedName>
</protein>
<dbReference type="InterPro" id="IPR018643">
    <property type="entry name" value="DUF2069_membrane"/>
</dbReference>
<gene>
    <name evidence="3" type="ORF">HGR_13809</name>
</gene>
<dbReference type="eggNOG" id="COG3308">
    <property type="taxonomic scope" value="Bacteria"/>
</dbReference>
<keyword evidence="2" id="KW-1133">Transmembrane helix</keyword>
<feature type="region of interest" description="Disordered" evidence="1">
    <location>
        <begin position="1"/>
        <end position="39"/>
    </location>
</feature>
<dbReference type="Proteomes" id="UP000016368">
    <property type="component" value="Unassembled WGS sequence"/>
</dbReference>
<reference evidence="3 4" key="1">
    <citation type="journal article" date="2011" name="EMBO J.">
        <title>Structural diversity of bacterial flagellar motors.</title>
        <authorList>
            <person name="Chen S."/>
            <person name="Beeby M."/>
            <person name="Murphy G.E."/>
            <person name="Leadbetter J.R."/>
            <person name="Hendrixson D.R."/>
            <person name="Briegel A."/>
            <person name="Li Z."/>
            <person name="Shi J."/>
            <person name="Tocheva E.I."/>
            <person name="Muller A."/>
            <person name="Dobro M.J."/>
            <person name="Jensen G.J."/>
        </authorList>
    </citation>
    <scope>NUCLEOTIDE SEQUENCE [LARGE SCALE GENOMIC DNA]</scope>
    <source>
        <strain evidence="3 4">ATCC 19624</strain>
    </source>
</reference>
<name>F3KWC4_9BURK</name>
<comment type="caution">
    <text evidence="3">The sequence shown here is derived from an EMBL/GenBank/DDBJ whole genome shotgun (WGS) entry which is preliminary data.</text>
</comment>
<dbReference type="EMBL" id="AEGR01000087">
    <property type="protein sequence ID" value="EGI75923.1"/>
    <property type="molecule type" value="Genomic_DNA"/>
</dbReference>
<feature type="transmembrane region" description="Helical" evidence="2">
    <location>
        <begin position="122"/>
        <end position="144"/>
    </location>
</feature>
<dbReference type="STRING" id="887062.HGR_13809"/>
<evidence type="ECO:0000313" key="4">
    <source>
        <dbReference type="Proteomes" id="UP000016368"/>
    </source>
</evidence>
<dbReference type="AlphaFoldDB" id="F3KWC4"/>
<sequence length="164" mass="17741">MHAAIMPASMNEPHAASADSVTARDESAPHTPPATAPQAHVRLSRRLTVVSLLALIGLGLAWELWLAPIGRGTLALKVLPLCLPLAGLLKNRMYTYRWLSLLVWLYILEGLVRATSGEPARVVALAVAEIALGLILFTGCVLHIRLRLRDARSTRAQETVTTPS</sequence>
<evidence type="ECO:0000256" key="2">
    <source>
        <dbReference type="SAM" id="Phobius"/>
    </source>
</evidence>
<organism evidence="3 4">
    <name type="scientific">Hylemonella gracilis ATCC 19624</name>
    <dbReference type="NCBI Taxonomy" id="887062"/>
    <lineage>
        <taxon>Bacteria</taxon>
        <taxon>Pseudomonadati</taxon>
        <taxon>Pseudomonadota</taxon>
        <taxon>Betaproteobacteria</taxon>
        <taxon>Burkholderiales</taxon>
        <taxon>Comamonadaceae</taxon>
        <taxon>Hylemonella</taxon>
    </lineage>
</organism>
<accession>F3KWC4</accession>
<evidence type="ECO:0000313" key="3">
    <source>
        <dbReference type="EMBL" id="EGI75923.1"/>
    </source>
</evidence>
<dbReference type="Pfam" id="PF09842">
    <property type="entry name" value="DUF2069"/>
    <property type="match status" value="1"/>
</dbReference>
<keyword evidence="4" id="KW-1185">Reference proteome</keyword>
<keyword evidence="2" id="KW-0472">Membrane</keyword>
<evidence type="ECO:0000256" key="1">
    <source>
        <dbReference type="SAM" id="MobiDB-lite"/>
    </source>
</evidence>